<accession>A0AAV7JZL3</accession>
<dbReference type="PANTHER" id="PTHR46068">
    <property type="entry name" value="PROTEIN CBG27172"/>
    <property type="match status" value="1"/>
</dbReference>
<dbReference type="Gene3D" id="3.30.420.10">
    <property type="entry name" value="Ribonuclease H-like superfamily/Ribonuclease H"/>
    <property type="match status" value="1"/>
</dbReference>
<dbReference type="PANTHER" id="PTHR46068:SF1">
    <property type="entry name" value="TRANSPOSASE IS30-LIKE HTH DOMAIN-CONTAINING PROTEIN"/>
    <property type="match status" value="1"/>
</dbReference>
<gene>
    <name evidence="1" type="ORF">LOD99_3080</name>
</gene>
<comment type="caution">
    <text evidence="1">The sequence shown here is derived from an EMBL/GenBank/DDBJ whole genome shotgun (WGS) entry which is preliminary data.</text>
</comment>
<dbReference type="InterPro" id="IPR009057">
    <property type="entry name" value="Homeodomain-like_sf"/>
</dbReference>
<proteinExistence type="predicted"/>
<reference evidence="1 2" key="1">
    <citation type="journal article" date="2023" name="BMC Biol.">
        <title>The compact genome of the sponge Oopsacas minuta (Hexactinellida) is lacking key metazoan core genes.</title>
        <authorList>
            <person name="Santini S."/>
            <person name="Schenkelaars Q."/>
            <person name="Jourda C."/>
            <person name="Duchesne M."/>
            <person name="Belahbib H."/>
            <person name="Rocher C."/>
            <person name="Selva M."/>
            <person name="Riesgo A."/>
            <person name="Vervoort M."/>
            <person name="Leys S.P."/>
            <person name="Kodjabachian L."/>
            <person name="Le Bivic A."/>
            <person name="Borchiellini C."/>
            <person name="Claverie J.M."/>
            <person name="Renard E."/>
        </authorList>
    </citation>
    <scope>NUCLEOTIDE SEQUENCE [LARGE SCALE GENOMIC DNA]</scope>
    <source>
        <strain evidence="1">SPO-2</strain>
    </source>
</reference>
<dbReference type="AlphaFoldDB" id="A0AAV7JZL3"/>
<protein>
    <submittedName>
        <fullName evidence="1">MhmaT1 transposase</fullName>
    </submittedName>
</protein>
<name>A0AAV7JZL3_9METZ</name>
<dbReference type="EMBL" id="JAKMXF010000244">
    <property type="protein sequence ID" value="KAI6653904.1"/>
    <property type="molecule type" value="Genomic_DNA"/>
</dbReference>
<evidence type="ECO:0000313" key="2">
    <source>
        <dbReference type="Proteomes" id="UP001165289"/>
    </source>
</evidence>
<dbReference type="Proteomes" id="UP001165289">
    <property type="component" value="Unassembled WGS sequence"/>
</dbReference>
<evidence type="ECO:0000313" key="1">
    <source>
        <dbReference type="EMBL" id="KAI6653904.1"/>
    </source>
</evidence>
<dbReference type="SUPFAM" id="SSF46689">
    <property type="entry name" value="Homeodomain-like"/>
    <property type="match status" value="1"/>
</dbReference>
<organism evidence="1 2">
    <name type="scientific">Oopsacas minuta</name>
    <dbReference type="NCBI Taxonomy" id="111878"/>
    <lineage>
        <taxon>Eukaryota</taxon>
        <taxon>Metazoa</taxon>
        <taxon>Porifera</taxon>
        <taxon>Hexactinellida</taxon>
        <taxon>Hexasterophora</taxon>
        <taxon>Lyssacinosida</taxon>
        <taxon>Leucopsacidae</taxon>
        <taxon>Oopsacas</taxon>
    </lineage>
</organism>
<dbReference type="Pfam" id="PF13565">
    <property type="entry name" value="HTH_32"/>
    <property type="match status" value="1"/>
</dbReference>
<keyword evidence="2" id="KW-1185">Reference proteome</keyword>
<dbReference type="InterPro" id="IPR036397">
    <property type="entry name" value="RNaseH_sf"/>
</dbReference>
<dbReference type="GO" id="GO:0003676">
    <property type="term" value="F:nucleic acid binding"/>
    <property type="evidence" value="ECO:0007669"/>
    <property type="project" value="InterPro"/>
</dbReference>
<sequence>MEQERSKIIELFQAGKNPSEIFNLLKFPNSRRKFITRTIERYEVTGGITDKPRSGRPRSVTTQRLKKVVRQRIRRNPRRSMSKMAKELRVSRRSIGRVVKNDLHMRSFKRKRVHHITTLVKEKRASRSKGLLKRHAIQGLNSFLFSDEKLFTIEEATNPQNDRIISSSISSIPEELRYVSRIQKPLSVMVWAGISSIGRTPLIFVPAGVKIDTRTYRELILEPVIQDLSKTMFSGKPFVFQQDGAPAHTSNATQAWLRSNNPDFIQKEEWPPYSPDLNPMDYSICSILETRACLKSHTNIDSLKKSLCREWERIPQEILRAAVEAFPKRLKAVPHLGECAHEYLDLILNIFADEHWRSYLSSRGTFLILGNLIFSEVNKITFLEDTTITVDVSLGYTINMLSTLLYQLMCPKSLINGLVTPNNEENSDFDKQSSNCPNIKGNISLEPSETLCDPIFLQHKSALLPIVFDVYLSLKRLVVQRTKRIEDAQQRTFDLLELLTSGTLEERREFIVICIEKLSHVASTDITSPVVIFEGLCRFASIVIISLCSLCFTYAISNLNMPVHTISFKEFEIFDISSSQI</sequence>